<accession>A0A9X4XD88</accession>
<dbReference type="InterPro" id="IPR042267">
    <property type="entry name" value="VTC_sf"/>
</dbReference>
<organism evidence="2 3">
    <name type="scientific">Turicibacter sanguinis</name>
    <dbReference type="NCBI Taxonomy" id="154288"/>
    <lineage>
        <taxon>Bacteria</taxon>
        <taxon>Bacillati</taxon>
        <taxon>Bacillota</taxon>
        <taxon>Erysipelotrichia</taxon>
        <taxon>Erysipelotrichales</taxon>
        <taxon>Turicibacteraceae</taxon>
        <taxon>Turicibacter</taxon>
    </lineage>
</organism>
<feature type="domain" description="VTC" evidence="1">
    <location>
        <begin position="6"/>
        <end position="214"/>
    </location>
</feature>
<sequence length="219" mass="25895">MSQMKFRHEIKHYINYGDYLLLRNRLKFLLRCDRHANELGEYKIRSIYFDNYHDKALQEKFRIRYYNDDVSFIRLEKKSKVNGLCAKVSAPLSDEQAQSIMDGEFEFLKNSPHALHQELYYKMKNELLRPKTIVDYTREAYIHDVGNVRITFDKRIRTGITSIDALNPLLPTVEGLDSNLIILEVKFDEFLPEFISDVLQNNYSRSTSVSKYAVCRIYG</sequence>
<evidence type="ECO:0000313" key="3">
    <source>
        <dbReference type="Proteomes" id="UP000487649"/>
    </source>
</evidence>
<name>A0A9X4XD88_9FIRM</name>
<comment type="caution">
    <text evidence="2">The sequence shown here is derived from an EMBL/GenBank/DDBJ whole genome shotgun (WGS) entry which is preliminary data.</text>
</comment>
<dbReference type="CDD" id="cd07750">
    <property type="entry name" value="PolyPPase_VTC_like"/>
    <property type="match status" value="1"/>
</dbReference>
<protein>
    <submittedName>
        <fullName evidence="2">VTC domain-containing protein</fullName>
    </submittedName>
</protein>
<evidence type="ECO:0000313" key="2">
    <source>
        <dbReference type="EMBL" id="MTK21229.1"/>
    </source>
</evidence>
<reference evidence="2 3" key="1">
    <citation type="journal article" date="2019" name="Nat. Med.">
        <title>A library of human gut bacterial isolates paired with longitudinal multiomics data enables mechanistic microbiome research.</title>
        <authorList>
            <person name="Poyet M."/>
            <person name="Groussin M."/>
            <person name="Gibbons S.M."/>
            <person name="Avila-Pacheco J."/>
            <person name="Jiang X."/>
            <person name="Kearney S.M."/>
            <person name="Perrotta A.R."/>
            <person name="Berdy B."/>
            <person name="Zhao S."/>
            <person name="Lieberman T.D."/>
            <person name="Swanson P.K."/>
            <person name="Smith M."/>
            <person name="Roesemann S."/>
            <person name="Alexander J.E."/>
            <person name="Rich S.A."/>
            <person name="Livny J."/>
            <person name="Vlamakis H."/>
            <person name="Clish C."/>
            <person name="Bullock K."/>
            <person name="Deik A."/>
            <person name="Scott J."/>
            <person name="Pierce K.A."/>
            <person name="Xavier R.J."/>
            <person name="Alm E.J."/>
        </authorList>
    </citation>
    <scope>NUCLEOTIDE SEQUENCE [LARGE SCALE GENOMIC DNA]</scope>
    <source>
        <strain evidence="2 3">BIOML-A198</strain>
    </source>
</reference>
<dbReference type="Proteomes" id="UP000487649">
    <property type="component" value="Unassembled WGS sequence"/>
</dbReference>
<dbReference type="AlphaFoldDB" id="A0A9X4XD88"/>
<dbReference type="Gene3D" id="3.20.100.30">
    <property type="entry name" value="VTC, catalytic tunnel domain"/>
    <property type="match status" value="1"/>
</dbReference>
<dbReference type="EMBL" id="WMQE01000013">
    <property type="protein sequence ID" value="MTK21229.1"/>
    <property type="molecule type" value="Genomic_DNA"/>
</dbReference>
<evidence type="ECO:0000259" key="1">
    <source>
        <dbReference type="Pfam" id="PF09359"/>
    </source>
</evidence>
<proteinExistence type="predicted"/>
<dbReference type="Pfam" id="PF09359">
    <property type="entry name" value="VTC"/>
    <property type="match status" value="1"/>
</dbReference>
<gene>
    <name evidence="2" type="ORF">GMA92_07315</name>
</gene>
<dbReference type="InterPro" id="IPR018966">
    <property type="entry name" value="VTC_domain"/>
</dbReference>
<dbReference type="GO" id="GO:0006799">
    <property type="term" value="P:polyphosphate biosynthetic process"/>
    <property type="evidence" value="ECO:0007669"/>
    <property type="project" value="UniProtKB-ARBA"/>
</dbReference>